<gene>
    <name evidence="2" type="ORF">ETSY1_33525</name>
</gene>
<dbReference type="InterPro" id="IPR036661">
    <property type="entry name" value="Luciferase-like_sf"/>
</dbReference>
<evidence type="ECO:0000313" key="2">
    <source>
        <dbReference type="EMBL" id="ETW94750.1"/>
    </source>
</evidence>
<dbReference type="PANTHER" id="PTHR30137">
    <property type="entry name" value="LUCIFERASE-LIKE MONOOXYGENASE"/>
    <property type="match status" value="1"/>
</dbReference>
<dbReference type="GO" id="GO:0005829">
    <property type="term" value="C:cytosol"/>
    <property type="evidence" value="ECO:0007669"/>
    <property type="project" value="TreeGrafter"/>
</dbReference>
<dbReference type="SUPFAM" id="SSF51679">
    <property type="entry name" value="Bacterial luciferase-like"/>
    <property type="match status" value="1"/>
</dbReference>
<evidence type="ECO:0000259" key="1">
    <source>
        <dbReference type="Pfam" id="PF00296"/>
    </source>
</evidence>
<dbReference type="InterPro" id="IPR011251">
    <property type="entry name" value="Luciferase-like_dom"/>
</dbReference>
<evidence type="ECO:0000313" key="3">
    <source>
        <dbReference type="Proteomes" id="UP000019141"/>
    </source>
</evidence>
<dbReference type="Pfam" id="PF00296">
    <property type="entry name" value="Bac_luciferase"/>
    <property type="match status" value="1"/>
</dbReference>
<dbReference type="Proteomes" id="UP000019141">
    <property type="component" value="Unassembled WGS sequence"/>
</dbReference>
<comment type="caution">
    <text evidence="2">The sequence shown here is derived from an EMBL/GenBank/DDBJ whole genome shotgun (WGS) entry which is preliminary data.</text>
</comment>
<reference evidence="2 3" key="1">
    <citation type="journal article" date="2014" name="Nature">
        <title>An environmental bacterial taxon with a large and distinct metabolic repertoire.</title>
        <authorList>
            <person name="Wilson M.C."/>
            <person name="Mori T."/>
            <person name="Ruckert C."/>
            <person name="Uria A.R."/>
            <person name="Helf M.J."/>
            <person name="Takada K."/>
            <person name="Gernert C."/>
            <person name="Steffens U.A."/>
            <person name="Heycke N."/>
            <person name="Schmitt S."/>
            <person name="Rinke C."/>
            <person name="Helfrich E.J."/>
            <person name="Brachmann A.O."/>
            <person name="Gurgui C."/>
            <person name="Wakimoto T."/>
            <person name="Kracht M."/>
            <person name="Crusemann M."/>
            <person name="Hentschel U."/>
            <person name="Abe I."/>
            <person name="Matsunaga S."/>
            <person name="Kalinowski J."/>
            <person name="Takeyama H."/>
            <person name="Piel J."/>
        </authorList>
    </citation>
    <scope>NUCLEOTIDE SEQUENCE [LARGE SCALE GENOMIC DNA]</scope>
    <source>
        <strain evidence="3">TSY1</strain>
    </source>
</reference>
<dbReference type="AlphaFoldDB" id="W4LAK9"/>
<feature type="domain" description="Luciferase-like" evidence="1">
    <location>
        <begin position="39"/>
        <end position="346"/>
    </location>
</feature>
<dbReference type="InterPro" id="IPR050766">
    <property type="entry name" value="Bact_Lucif_Oxidored"/>
</dbReference>
<dbReference type="EMBL" id="AZHW01001013">
    <property type="protein sequence ID" value="ETW94750.1"/>
    <property type="molecule type" value="Genomic_DNA"/>
</dbReference>
<protein>
    <recommendedName>
        <fullName evidence="1">Luciferase-like domain-containing protein</fullName>
    </recommendedName>
</protein>
<dbReference type="HOGENOM" id="CLU_027853_3_0_7"/>
<dbReference type="Gene3D" id="3.20.20.30">
    <property type="entry name" value="Luciferase-like domain"/>
    <property type="match status" value="1"/>
</dbReference>
<dbReference type="PANTHER" id="PTHR30137:SF6">
    <property type="entry name" value="LUCIFERASE-LIKE MONOOXYGENASE"/>
    <property type="match status" value="1"/>
</dbReference>
<organism evidence="2 3">
    <name type="scientific">Entotheonella factor</name>
    <dbReference type="NCBI Taxonomy" id="1429438"/>
    <lineage>
        <taxon>Bacteria</taxon>
        <taxon>Pseudomonadati</taxon>
        <taxon>Nitrospinota/Tectimicrobiota group</taxon>
        <taxon>Candidatus Tectimicrobiota</taxon>
        <taxon>Candidatus Entotheonellia</taxon>
        <taxon>Candidatus Entotheonellales</taxon>
        <taxon>Candidatus Entotheonellaceae</taxon>
        <taxon>Candidatus Entotheonella</taxon>
    </lineage>
</organism>
<name>W4LAK9_ENTF1</name>
<accession>W4LAK9</accession>
<dbReference type="GO" id="GO:0016705">
    <property type="term" value="F:oxidoreductase activity, acting on paired donors, with incorporation or reduction of molecular oxygen"/>
    <property type="evidence" value="ECO:0007669"/>
    <property type="project" value="InterPro"/>
</dbReference>
<proteinExistence type="predicted"/>
<sequence length="393" mass="43961">MITKFDSLYAGHIDMDNVGYAGTAVNDRWFNNEQLATVFSKSENICKTMDRLGYDTFWMAEHHFQPEGYECIPNVIMLAVHLAHITEQIRIGCGFNIAPMWHPLRMAEDFATADILTGGRVTFGVGRGYHTREVETFGSPLLDQPANRELFEEQVEIIMKALTEESFSYHGKHYTIPPEVPYRGYDLKEISCVPRPTHPWECWQPIQSASERALNFMAKMGIKGVAGGGSAEGGAMHSVVLAWQEIQRQHGRELELGEDLAFGYHFYLCKDQEEGVKAAGKFYEENLKMFGPLRLVRALTDQQIEDMADPKKAPTAGLPTIEGAIKSGGVLCGTPEQVIEHLKAIEAKYPGLNRVMVSQPVGTPEAVILEQMEWFAEAVMPEFETQSELAPAD</sequence>
<keyword evidence="3" id="KW-1185">Reference proteome</keyword>